<evidence type="ECO:0000313" key="3">
    <source>
        <dbReference type="Proteomes" id="UP000280296"/>
    </source>
</evidence>
<feature type="region of interest" description="Disordered" evidence="1">
    <location>
        <begin position="175"/>
        <end position="203"/>
    </location>
</feature>
<feature type="compositionally biased region" description="Basic and acidic residues" evidence="1">
    <location>
        <begin position="93"/>
        <end position="107"/>
    </location>
</feature>
<feature type="region of interest" description="Disordered" evidence="1">
    <location>
        <begin position="31"/>
        <end position="107"/>
    </location>
</feature>
<evidence type="ECO:0000256" key="1">
    <source>
        <dbReference type="SAM" id="MobiDB-lite"/>
    </source>
</evidence>
<keyword evidence="3" id="KW-1185">Reference proteome</keyword>
<accession>A0A432MER1</accession>
<dbReference type="AlphaFoldDB" id="A0A432MER1"/>
<protein>
    <submittedName>
        <fullName evidence="2">Uncharacterized protein</fullName>
    </submittedName>
</protein>
<reference evidence="2 3" key="1">
    <citation type="submission" date="2018-12" db="EMBL/GenBank/DDBJ databases">
        <authorList>
            <person name="Toschakov S.V."/>
        </authorList>
    </citation>
    <scope>NUCLEOTIDE SEQUENCE [LARGE SCALE GENOMIC DNA]</scope>
    <source>
        <strain evidence="2 3">GM2012</strain>
    </source>
</reference>
<feature type="compositionally biased region" description="Gly residues" evidence="1">
    <location>
        <begin position="194"/>
        <end position="203"/>
    </location>
</feature>
<sequence>MPNDLSDSLVKLGPLGGFLVAVGYCAWPYVSPPRPPAPPPARMPKIEASWLDPDLKPASDRDPFRGTGSPPPPPALAASPGPAGPAGPAPRASEPERPIRVASRRVEPSPEFRLGATLVSGPRRAAIIDGKVYRQGDRFESAAGPWTVQWVEPGRVLLGRPRGRDPLILELPDPLSALTNSGSGPKPADTSRPGGEGPFAGLGNGLDLGSARAALAAVGVSLPAPDLLEQLASRSGGSVAGAYRALLGLLISPPRAASQPNPAGSPGAGTSGEANR</sequence>
<feature type="region of interest" description="Disordered" evidence="1">
    <location>
        <begin position="254"/>
        <end position="276"/>
    </location>
</feature>
<comment type="caution">
    <text evidence="2">The sequence shown here is derived from an EMBL/GenBank/DDBJ whole genome shotgun (WGS) entry which is preliminary data.</text>
</comment>
<dbReference type="OrthoDB" id="9806163at2"/>
<feature type="compositionally biased region" description="Basic and acidic residues" evidence="1">
    <location>
        <begin position="53"/>
        <end position="64"/>
    </location>
</feature>
<organism evidence="2 3">
    <name type="scientific">Tautonia sociabilis</name>
    <dbReference type="NCBI Taxonomy" id="2080755"/>
    <lineage>
        <taxon>Bacteria</taxon>
        <taxon>Pseudomonadati</taxon>
        <taxon>Planctomycetota</taxon>
        <taxon>Planctomycetia</taxon>
        <taxon>Isosphaerales</taxon>
        <taxon>Isosphaeraceae</taxon>
        <taxon>Tautonia</taxon>
    </lineage>
</organism>
<feature type="compositionally biased region" description="Pro residues" evidence="1">
    <location>
        <begin position="31"/>
        <end position="42"/>
    </location>
</feature>
<dbReference type="Proteomes" id="UP000280296">
    <property type="component" value="Unassembled WGS sequence"/>
</dbReference>
<name>A0A432MER1_9BACT</name>
<dbReference type="EMBL" id="RYZH01000052">
    <property type="protein sequence ID" value="RUL84178.1"/>
    <property type="molecule type" value="Genomic_DNA"/>
</dbReference>
<reference evidence="2 3" key="2">
    <citation type="submission" date="2019-01" db="EMBL/GenBank/DDBJ databases">
        <title>Tautonia sociabilis, a novel thermotolerant planctomycete of Isosphaeraceae family, isolated from a 4000 m deep subterranean habitat.</title>
        <authorList>
            <person name="Kovaleva O.L."/>
            <person name="Elcheninov A.G."/>
            <person name="Van Heerden E."/>
            <person name="Toshchakov S.V."/>
            <person name="Novikov A."/>
            <person name="Bonch-Osmolovskaya E.A."/>
            <person name="Kublanov I.V."/>
        </authorList>
    </citation>
    <scope>NUCLEOTIDE SEQUENCE [LARGE SCALE GENOMIC DNA]</scope>
    <source>
        <strain evidence="2 3">GM2012</strain>
    </source>
</reference>
<dbReference type="RefSeq" id="WP_126727397.1">
    <property type="nucleotide sequence ID" value="NZ_RYZH01000052.1"/>
</dbReference>
<gene>
    <name evidence="2" type="ORF">TsocGM_20855</name>
</gene>
<proteinExistence type="predicted"/>
<evidence type="ECO:0000313" key="2">
    <source>
        <dbReference type="EMBL" id="RUL84178.1"/>
    </source>
</evidence>